<dbReference type="Proteomes" id="UP000242146">
    <property type="component" value="Unassembled WGS sequence"/>
</dbReference>
<dbReference type="PANTHER" id="PTHR12483">
    <property type="entry name" value="SOLUTE CARRIER FAMILY 31 COPPER TRANSPORTERS"/>
    <property type="match status" value="1"/>
</dbReference>
<name>A0A1X2GU64_9FUNG</name>
<evidence type="ECO:0000313" key="8">
    <source>
        <dbReference type="Proteomes" id="UP000242146"/>
    </source>
</evidence>
<evidence type="ECO:0000256" key="2">
    <source>
        <dbReference type="ARBA" id="ARBA00022692"/>
    </source>
</evidence>
<gene>
    <name evidence="7" type="ORF">DM01DRAFT_1332152</name>
</gene>
<keyword evidence="5" id="KW-0187">Copper transport</keyword>
<accession>A0A1X2GU64</accession>
<evidence type="ECO:0000256" key="1">
    <source>
        <dbReference type="ARBA" id="ARBA00004141"/>
    </source>
</evidence>
<proteinExistence type="inferred from homology"/>
<dbReference type="GO" id="GO:0005886">
    <property type="term" value="C:plasma membrane"/>
    <property type="evidence" value="ECO:0007669"/>
    <property type="project" value="TreeGrafter"/>
</dbReference>
<reference evidence="7 8" key="1">
    <citation type="submission" date="2016-07" db="EMBL/GenBank/DDBJ databases">
        <title>Pervasive Adenine N6-methylation of Active Genes in Fungi.</title>
        <authorList>
            <consortium name="DOE Joint Genome Institute"/>
            <person name="Mondo S.J."/>
            <person name="Dannebaum R.O."/>
            <person name="Kuo R.C."/>
            <person name="Labutti K."/>
            <person name="Haridas S."/>
            <person name="Kuo A."/>
            <person name="Salamov A."/>
            <person name="Ahrendt S.R."/>
            <person name="Lipzen A."/>
            <person name="Sullivan W."/>
            <person name="Andreopoulos W.B."/>
            <person name="Clum A."/>
            <person name="Lindquist E."/>
            <person name="Daum C."/>
            <person name="Ramamoorthy G.K."/>
            <person name="Gryganskyi A."/>
            <person name="Culley D."/>
            <person name="Magnuson J.K."/>
            <person name="James T.Y."/>
            <person name="O'Malley M.A."/>
            <person name="Stajich J.E."/>
            <person name="Spatafora J.W."/>
            <person name="Visel A."/>
            <person name="Grigoriev I.V."/>
        </authorList>
    </citation>
    <scope>NUCLEOTIDE SEQUENCE [LARGE SCALE GENOMIC DNA]</scope>
    <source>
        <strain evidence="7 8">NRRL 3301</strain>
    </source>
</reference>
<comment type="caution">
    <text evidence="7">The sequence shown here is derived from an EMBL/GenBank/DDBJ whole genome shotgun (WGS) entry which is preliminary data.</text>
</comment>
<dbReference type="OrthoDB" id="73901at2759"/>
<comment type="subcellular location">
    <subcellularLocation>
        <location evidence="1 5">Membrane</location>
        <topology evidence="1 5">Multi-pass membrane protein</topology>
    </subcellularLocation>
</comment>
<keyword evidence="8" id="KW-1185">Reference proteome</keyword>
<keyword evidence="5" id="KW-0406">Ion transport</keyword>
<evidence type="ECO:0000256" key="4">
    <source>
        <dbReference type="ARBA" id="ARBA00023136"/>
    </source>
</evidence>
<dbReference type="PANTHER" id="PTHR12483:SF27">
    <property type="entry name" value="COPPER TRANSPORT PROTEIN CTR1"/>
    <property type="match status" value="1"/>
</dbReference>
<dbReference type="Pfam" id="PF04145">
    <property type="entry name" value="Ctr"/>
    <property type="match status" value="1"/>
</dbReference>
<dbReference type="EMBL" id="MCGT01000003">
    <property type="protein sequence ID" value="ORX61547.1"/>
    <property type="molecule type" value="Genomic_DNA"/>
</dbReference>
<dbReference type="AlphaFoldDB" id="A0A1X2GU64"/>
<keyword evidence="5" id="KW-0186">Copper</keyword>
<keyword evidence="4 5" id="KW-0472">Membrane</keyword>
<sequence>MNMGDSSMSMSMGMGTFHWSSTGDGIWLSSWVPTDEAAYIGACIGLFVFAIVSRGLLAVEVYFITWRANKYALKNDRVRPSIILASKQDPSYSSSSSSEALTYPTERQTPSIPPFSWIDDPARSFLTALSSFMSYLLMMVVMTGNGGYFIVVIVGIFVGEMAFGRYRSIGGLSAQGGHDH</sequence>
<feature type="transmembrane region" description="Helical" evidence="5">
    <location>
        <begin position="37"/>
        <end position="64"/>
    </location>
</feature>
<dbReference type="GO" id="GO:0005375">
    <property type="term" value="F:copper ion transmembrane transporter activity"/>
    <property type="evidence" value="ECO:0007669"/>
    <property type="project" value="UniProtKB-UniRule"/>
</dbReference>
<organism evidence="7 8">
    <name type="scientific">Hesseltinella vesiculosa</name>
    <dbReference type="NCBI Taxonomy" id="101127"/>
    <lineage>
        <taxon>Eukaryota</taxon>
        <taxon>Fungi</taxon>
        <taxon>Fungi incertae sedis</taxon>
        <taxon>Mucoromycota</taxon>
        <taxon>Mucoromycotina</taxon>
        <taxon>Mucoromycetes</taxon>
        <taxon>Mucorales</taxon>
        <taxon>Cunninghamellaceae</taxon>
        <taxon>Hesseltinella</taxon>
    </lineage>
</organism>
<protein>
    <recommendedName>
        <fullName evidence="5">Copper transport protein</fullName>
    </recommendedName>
</protein>
<evidence type="ECO:0000313" key="7">
    <source>
        <dbReference type="EMBL" id="ORX61547.1"/>
    </source>
</evidence>
<evidence type="ECO:0000256" key="5">
    <source>
        <dbReference type="RuleBase" id="RU367022"/>
    </source>
</evidence>
<dbReference type="STRING" id="101127.A0A1X2GU64"/>
<keyword evidence="2 5" id="KW-0812">Transmembrane</keyword>
<evidence type="ECO:0000256" key="6">
    <source>
        <dbReference type="SAM" id="MobiDB-lite"/>
    </source>
</evidence>
<evidence type="ECO:0000256" key="3">
    <source>
        <dbReference type="ARBA" id="ARBA00022989"/>
    </source>
</evidence>
<dbReference type="InterPro" id="IPR007274">
    <property type="entry name" value="Cop_transporter"/>
</dbReference>
<keyword evidence="5" id="KW-0813">Transport</keyword>
<keyword evidence="3 5" id="KW-1133">Transmembrane helix</keyword>
<comment type="similarity">
    <text evidence="5">Belongs to the copper transporter (Ctr) (TC 1.A.56) family. SLC31A subfamily.</text>
</comment>
<feature type="region of interest" description="Disordered" evidence="6">
    <location>
        <begin position="88"/>
        <end position="107"/>
    </location>
</feature>